<accession>A0A162YVD9</accession>
<dbReference type="EMBL" id="AMYB01000006">
    <property type="protein sequence ID" value="OAD00877.1"/>
    <property type="molecule type" value="Genomic_DNA"/>
</dbReference>
<comment type="caution">
    <text evidence="1">The sequence shown here is derived from an EMBL/GenBank/DDBJ whole genome shotgun (WGS) entry which is preliminary data.</text>
</comment>
<protein>
    <submittedName>
        <fullName evidence="1">Uncharacterized protein</fullName>
    </submittedName>
</protein>
<dbReference type="AlphaFoldDB" id="A0A162YVD9"/>
<keyword evidence="2" id="KW-1185">Reference proteome</keyword>
<reference evidence="1 2" key="1">
    <citation type="submission" date="2015-06" db="EMBL/GenBank/DDBJ databases">
        <title>Expansion of signal transduction pathways in fungi by whole-genome duplication.</title>
        <authorList>
            <consortium name="DOE Joint Genome Institute"/>
            <person name="Corrochano L.M."/>
            <person name="Kuo A."/>
            <person name="Marcet-Houben M."/>
            <person name="Polaino S."/>
            <person name="Salamov A."/>
            <person name="Villalobos J.M."/>
            <person name="Alvarez M.I."/>
            <person name="Avalos J."/>
            <person name="Benito E.P."/>
            <person name="Benoit I."/>
            <person name="Burger G."/>
            <person name="Camino L.P."/>
            <person name="Canovas D."/>
            <person name="Cerda-Olmedo E."/>
            <person name="Cheng J.-F."/>
            <person name="Dominguez A."/>
            <person name="Elias M."/>
            <person name="Eslava A.P."/>
            <person name="Glaser F."/>
            <person name="Grimwood J."/>
            <person name="Gutierrez G."/>
            <person name="Heitman J."/>
            <person name="Henrissat B."/>
            <person name="Iturriaga E.A."/>
            <person name="Lang B.F."/>
            <person name="Lavin J.L."/>
            <person name="Lee S."/>
            <person name="Li W."/>
            <person name="Lindquist E."/>
            <person name="Lopez-Garcia S."/>
            <person name="Luque E.M."/>
            <person name="Marcos A.T."/>
            <person name="Martin J."/>
            <person name="Mccluskey K."/>
            <person name="Medina H.R."/>
            <person name="Miralles-Duran A."/>
            <person name="Miyazaki A."/>
            <person name="Munoz-Torres E."/>
            <person name="Oguiza J.A."/>
            <person name="Ohm R."/>
            <person name="Olmedo M."/>
            <person name="Orejas M."/>
            <person name="Ortiz-Castellanos L."/>
            <person name="Pisabarro A.G."/>
            <person name="Rodriguez-Romero J."/>
            <person name="Ruiz-Herrera J."/>
            <person name="Ruiz-Vazquez R."/>
            <person name="Sanz C."/>
            <person name="Schackwitz W."/>
            <person name="Schmutz J."/>
            <person name="Shahriari M."/>
            <person name="Shelest E."/>
            <person name="Silva-Franco F."/>
            <person name="Soanes D."/>
            <person name="Syed K."/>
            <person name="Tagua V.G."/>
            <person name="Talbot N.J."/>
            <person name="Thon M."/>
            <person name="De Vries R.P."/>
            <person name="Wiebenga A."/>
            <person name="Yadav J.S."/>
            <person name="Braun E.L."/>
            <person name="Baker S."/>
            <person name="Garre V."/>
            <person name="Horwitz B."/>
            <person name="Torres-Martinez S."/>
            <person name="Idnurm A."/>
            <person name="Herrera-Estrella A."/>
            <person name="Gabaldon T."/>
            <person name="Grigoriev I.V."/>
        </authorList>
    </citation>
    <scope>NUCLEOTIDE SEQUENCE [LARGE SCALE GENOMIC DNA]</scope>
    <source>
        <strain evidence="1 2">CBS 277.49</strain>
    </source>
</reference>
<name>A0A162YVD9_MUCCL</name>
<gene>
    <name evidence="1" type="ORF">MUCCIDRAFT_112296</name>
</gene>
<organism evidence="1 2">
    <name type="scientific">Mucor lusitanicus CBS 277.49</name>
    <dbReference type="NCBI Taxonomy" id="747725"/>
    <lineage>
        <taxon>Eukaryota</taxon>
        <taxon>Fungi</taxon>
        <taxon>Fungi incertae sedis</taxon>
        <taxon>Mucoromycota</taxon>
        <taxon>Mucoromycotina</taxon>
        <taxon>Mucoromycetes</taxon>
        <taxon>Mucorales</taxon>
        <taxon>Mucorineae</taxon>
        <taxon>Mucoraceae</taxon>
        <taxon>Mucor</taxon>
    </lineage>
</organism>
<evidence type="ECO:0000313" key="1">
    <source>
        <dbReference type="EMBL" id="OAD00877.1"/>
    </source>
</evidence>
<dbReference type="VEuPathDB" id="FungiDB:MUCCIDRAFT_112296"/>
<dbReference type="Proteomes" id="UP000077051">
    <property type="component" value="Unassembled WGS sequence"/>
</dbReference>
<proteinExistence type="predicted"/>
<sequence>MTDGFQVTDENLMGRSNLPRRLLAKAVKDQPTTYFSPPSTTSHKELVISLTNFVLSYVEEHDGQTKNVRI</sequence>
<evidence type="ECO:0000313" key="2">
    <source>
        <dbReference type="Proteomes" id="UP000077051"/>
    </source>
</evidence>